<organism evidence="3 4">
    <name type="scientific">Kitasatospora cystarginea</name>
    <dbReference type="NCBI Taxonomy" id="58350"/>
    <lineage>
        <taxon>Bacteria</taxon>
        <taxon>Bacillati</taxon>
        <taxon>Actinomycetota</taxon>
        <taxon>Actinomycetes</taxon>
        <taxon>Kitasatosporales</taxon>
        <taxon>Streptomycetaceae</taxon>
        <taxon>Kitasatospora</taxon>
    </lineage>
</organism>
<evidence type="ECO:0000313" key="4">
    <source>
        <dbReference type="Proteomes" id="UP001500305"/>
    </source>
</evidence>
<name>A0ABP5R099_9ACTN</name>
<keyword evidence="4" id="KW-1185">Reference proteome</keyword>
<feature type="region of interest" description="Disordered" evidence="1">
    <location>
        <begin position="1"/>
        <end position="20"/>
    </location>
</feature>
<dbReference type="InterPro" id="IPR050471">
    <property type="entry name" value="AB_hydrolase"/>
</dbReference>
<accession>A0ABP5R099</accession>
<evidence type="ECO:0000313" key="3">
    <source>
        <dbReference type="EMBL" id="GAA2246491.1"/>
    </source>
</evidence>
<sequence length="285" mass="30374">MTTGTGHTGHGTTAGAGHLGHGMTSGYAPVHGLRMYYEVRGGGRPLVLLHGGMHTIELTFGPLVDDLAENHRVIAVELQGHGHTEDIDREMTLGNHAADVAALLGELGVAQADFFGFSLGGMVALELAVTRPELVRRLVLGSVPYRPDGYHELPPGSDRLPTEAEFRSWEQAYRQVAPDPNHFGELLRRTSAMVSAVEGWSAEQLRELGSPTLLLLGDHDFVRLPHAVEMLDLIPDARLAVLPGATHTEVARRPEQVLSLVGPFLAAGDEGGAARSADLPGPVSP</sequence>
<dbReference type="PANTHER" id="PTHR43433">
    <property type="entry name" value="HYDROLASE, ALPHA/BETA FOLD FAMILY PROTEIN"/>
    <property type="match status" value="1"/>
</dbReference>
<comment type="caution">
    <text evidence="3">The sequence shown here is derived from an EMBL/GenBank/DDBJ whole genome shotgun (WGS) entry which is preliminary data.</text>
</comment>
<evidence type="ECO:0000259" key="2">
    <source>
        <dbReference type="Pfam" id="PF12697"/>
    </source>
</evidence>
<dbReference type="Pfam" id="PF12697">
    <property type="entry name" value="Abhydrolase_6"/>
    <property type="match status" value="1"/>
</dbReference>
<proteinExistence type="predicted"/>
<protein>
    <submittedName>
        <fullName evidence="3">Alpha/beta hydrolase</fullName>
    </submittedName>
</protein>
<gene>
    <name evidence="3" type="ORF">GCM10010430_30680</name>
</gene>
<dbReference type="RefSeq" id="WP_344636914.1">
    <property type="nucleotide sequence ID" value="NZ_BAAATR010000011.1"/>
</dbReference>
<dbReference type="GO" id="GO:0016787">
    <property type="term" value="F:hydrolase activity"/>
    <property type="evidence" value="ECO:0007669"/>
    <property type="project" value="UniProtKB-KW"/>
</dbReference>
<dbReference type="SUPFAM" id="SSF53474">
    <property type="entry name" value="alpha/beta-Hydrolases"/>
    <property type="match status" value="1"/>
</dbReference>
<dbReference type="PRINTS" id="PR00111">
    <property type="entry name" value="ABHYDROLASE"/>
</dbReference>
<dbReference type="EMBL" id="BAAATR010000011">
    <property type="protein sequence ID" value="GAA2246491.1"/>
    <property type="molecule type" value="Genomic_DNA"/>
</dbReference>
<dbReference type="PANTHER" id="PTHR43433:SF5">
    <property type="entry name" value="AB HYDROLASE-1 DOMAIN-CONTAINING PROTEIN"/>
    <property type="match status" value="1"/>
</dbReference>
<dbReference type="InterPro" id="IPR000073">
    <property type="entry name" value="AB_hydrolase_1"/>
</dbReference>
<dbReference type="InterPro" id="IPR029058">
    <property type="entry name" value="AB_hydrolase_fold"/>
</dbReference>
<reference evidence="4" key="1">
    <citation type="journal article" date="2019" name="Int. J. Syst. Evol. Microbiol.">
        <title>The Global Catalogue of Microorganisms (GCM) 10K type strain sequencing project: providing services to taxonomists for standard genome sequencing and annotation.</title>
        <authorList>
            <consortium name="The Broad Institute Genomics Platform"/>
            <consortium name="The Broad Institute Genome Sequencing Center for Infectious Disease"/>
            <person name="Wu L."/>
            <person name="Ma J."/>
        </authorList>
    </citation>
    <scope>NUCLEOTIDE SEQUENCE [LARGE SCALE GENOMIC DNA]</scope>
    <source>
        <strain evidence="4">JCM 7356</strain>
    </source>
</reference>
<evidence type="ECO:0000256" key="1">
    <source>
        <dbReference type="SAM" id="MobiDB-lite"/>
    </source>
</evidence>
<keyword evidence="3" id="KW-0378">Hydrolase</keyword>
<dbReference type="Gene3D" id="3.40.50.1820">
    <property type="entry name" value="alpha/beta hydrolase"/>
    <property type="match status" value="1"/>
</dbReference>
<dbReference type="Proteomes" id="UP001500305">
    <property type="component" value="Unassembled WGS sequence"/>
</dbReference>
<feature type="domain" description="AB hydrolase-1" evidence="2">
    <location>
        <begin position="46"/>
        <end position="258"/>
    </location>
</feature>